<reference evidence="1" key="1">
    <citation type="submission" date="2021-01" db="EMBL/GenBank/DDBJ databases">
        <authorList>
            <person name="Corre E."/>
            <person name="Pelletier E."/>
            <person name="Niang G."/>
            <person name="Scheremetjew M."/>
            <person name="Finn R."/>
            <person name="Kale V."/>
            <person name="Holt S."/>
            <person name="Cochrane G."/>
            <person name="Meng A."/>
            <person name="Brown T."/>
            <person name="Cohen L."/>
        </authorList>
    </citation>
    <scope>NUCLEOTIDE SEQUENCE</scope>
    <source>
        <strain evidence="1">CCMP644</strain>
    </source>
</reference>
<proteinExistence type="predicted"/>
<dbReference type="AlphaFoldDB" id="A0A7S1EAD3"/>
<dbReference type="NCBIfam" id="TIGR01409">
    <property type="entry name" value="TAT_signal_seq"/>
    <property type="match status" value="1"/>
</dbReference>
<name>A0A7S1EAD3_HEMAN</name>
<sequence length="328" mass="34154">MSSPLFSCVMRATLLFVALAGALILLSSSASAFSLSPASLPSISSQHSLPLRRCPAASSAVTPLRMSSSTDAADNRRGFLQLAGAAAVALVGTPAFAADATPVPGIVMSVLKVIGGGSADEFASFDAATDLTGVDADIYKAYKYASVKCPATEDPRASLRGLFQSKVGDGVYKWGTENGINPKVYDARGDGMTNQGKGGAIKGVSTLLSGYKKKGLLKDFTVDSSKHNEDLWLQGNPTSLTVTVTGASGVGASKAVKDLGLLESLAASGLQGYFKQVKLFANFDQTIEGDKETLEISLSWAGKARQKGTLDRRAADKLNAARAYQEKL</sequence>
<dbReference type="EMBL" id="HBFX01034326">
    <property type="protein sequence ID" value="CAD8969678.1"/>
    <property type="molecule type" value="Transcribed_RNA"/>
</dbReference>
<organism evidence="1">
    <name type="scientific">Hemiselmis andersenii</name>
    <name type="common">Cryptophyte alga</name>
    <dbReference type="NCBI Taxonomy" id="464988"/>
    <lineage>
        <taxon>Eukaryota</taxon>
        <taxon>Cryptophyceae</taxon>
        <taxon>Cryptomonadales</taxon>
        <taxon>Hemiselmidaceae</taxon>
        <taxon>Hemiselmis</taxon>
    </lineage>
</organism>
<gene>
    <name evidence="1" type="ORF">HAND00432_LOCUS20676</name>
</gene>
<protein>
    <submittedName>
        <fullName evidence="1">Uncharacterized protein</fullName>
    </submittedName>
</protein>
<accession>A0A7S1EAD3</accession>
<evidence type="ECO:0000313" key="1">
    <source>
        <dbReference type="EMBL" id="CAD8969678.1"/>
    </source>
</evidence>
<dbReference type="InterPro" id="IPR019546">
    <property type="entry name" value="TAT_signal_bac_arc"/>
</dbReference>